<dbReference type="STRING" id="1045775.SAMN05216378_5850"/>
<evidence type="ECO:0000256" key="5">
    <source>
        <dbReference type="ARBA" id="ARBA00022692"/>
    </source>
</evidence>
<evidence type="ECO:0000256" key="4">
    <source>
        <dbReference type="ARBA" id="ARBA00022475"/>
    </source>
</evidence>
<name>A0A1I2HMQ4_9BACL</name>
<evidence type="ECO:0000256" key="6">
    <source>
        <dbReference type="ARBA" id="ARBA00022989"/>
    </source>
</evidence>
<reference evidence="11" key="1">
    <citation type="submission" date="2016-10" db="EMBL/GenBank/DDBJ databases">
        <authorList>
            <person name="Varghese N."/>
            <person name="Submissions S."/>
        </authorList>
    </citation>
    <scope>NUCLEOTIDE SEQUENCE [LARGE SCALE GENOMIC DNA]</scope>
    <source>
        <strain evidence="11">CGMCC 1.10784</strain>
    </source>
</reference>
<dbReference type="AlphaFoldDB" id="A0A1I2HMQ4"/>
<dbReference type="SUPFAM" id="SSF143865">
    <property type="entry name" value="CorA soluble domain-like"/>
    <property type="match status" value="1"/>
</dbReference>
<feature type="region of interest" description="Disordered" evidence="8">
    <location>
        <begin position="25"/>
        <end position="56"/>
    </location>
</feature>
<dbReference type="SUPFAM" id="SSF144083">
    <property type="entry name" value="Magnesium transport protein CorA, transmembrane region"/>
    <property type="match status" value="1"/>
</dbReference>
<feature type="region of interest" description="Disordered" evidence="8">
    <location>
        <begin position="359"/>
        <end position="383"/>
    </location>
</feature>
<dbReference type="CDD" id="cd12821">
    <property type="entry name" value="EcCorA_ZntB-like"/>
    <property type="match status" value="1"/>
</dbReference>
<keyword evidence="11" id="KW-1185">Reference proteome</keyword>
<dbReference type="Proteomes" id="UP000198855">
    <property type="component" value="Unassembled WGS sequence"/>
</dbReference>
<evidence type="ECO:0000256" key="7">
    <source>
        <dbReference type="ARBA" id="ARBA00023136"/>
    </source>
</evidence>
<dbReference type="GO" id="GO:0015095">
    <property type="term" value="F:magnesium ion transmembrane transporter activity"/>
    <property type="evidence" value="ECO:0007669"/>
    <property type="project" value="TreeGrafter"/>
</dbReference>
<dbReference type="InterPro" id="IPR045861">
    <property type="entry name" value="CorA_cytoplasmic_dom"/>
</dbReference>
<evidence type="ECO:0000256" key="9">
    <source>
        <dbReference type="SAM" id="Phobius"/>
    </source>
</evidence>
<dbReference type="RefSeq" id="WP_175533063.1">
    <property type="nucleotide sequence ID" value="NZ_FOMT01000007.1"/>
</dbReference>
<accession>A0A1I2HMQ4</accession>
<dbReference type="Pfam" id="PF01544">
    <property type="entry name" value="CorA"/>
    <property type="match status" value="1"/>
</dbReference>
<protein>
    <submittedName>
        <fullName evidence="10">Mg2+ and Co2+ transporter CorA</fullName>
    </submittedName>
</protein>
<feature type="transmembrane region" description="Helical" evidence="9">
    <location>
        <begin position="311"/>
        <end position="331"/>
    </location>
</feature>
<evidence type="ECO:0000256" key="3">
    <source>
        <dbReference type="ARBA" id="ARBA00022448"/>
    </source>
</evidence>
<feature type="transmembrane region" description="Helical" evidence="9">
    <location>
        <begin position="280"/>
        <end position="299"/>
    </location>
</feature>
<dbReference type="GO" id="GO:0005886">
    <property type="term" value="C:plasma membrane"/>
    <property type="evidence" value="ECO:0007669"/>
    <property type="project" value="UniProtKB-SubCell"/>
</dbReference>
<evidence type="ECO:0000313" key="11">
    <source>
        <dbReference type="Proteomes" id="UP000198855"/>
    </source>
</evidence>
<keyword evidence="5 9" id="KW-0812">Transmembrane</keyword>
<comment type="subcellular location">
    <subcellularLocation>
        <location evidence="1">Cell membrane</location>
        <topology evidence="1">Multi-pass membrane protein</topology>
    </subcellularLocation>
</comment>
<dbReference type="GO" id="GO:0015087">
    <property type="term" value="F:cobalt ion transmembrane transporter activity"/>
    <property type="evidence" value="ECO:0007669"/>
    <property type="project" value="TreeGrafter"/>
</dbReference>
<keyword evidence="3" id="KW-0813">Transport</keyword>
<dbReference type="InterPro" id="IPR045863">
    <property type="entry name" value="CorA_TM1_TM2"/>
</dbReference>
<dbReference type="InterPro" id="IPR002523">
    <property type="entry name" value="MgTranspt_CorA/ZnTranspt_ZntB"/>
</dbReference>
<comment type="similarity">
    <text evidence="2">Belongs to the CorA metal ion transporter (MIT) (TC 1.A.35) family.</text>
</comment>
<keyword evidence="7 9" id="KW-0472">Membrane</keyword>
<feature type="compositionally biased region" description="Polar residues" evidence="8">
    <location>
        <begin position="44"/>
        <end position="53"/>
    </location>
</feature>
<evidence type="ECO:0000313" key="10">
    <source>
        <dbReference type="EMBL" id="SFF29691.1"/>
    </source>
</evidence>
<gene>
    <name evidence="10" type="ORF">SAMN05216378_5850</name>
</gene>
<dbReference type="GO" id="GO:0050897">
    <property type="term" value="F:cobalt ion binding"/>
    <property type="evidence" value="ECO:0007669"/>
    <property type="project" value="TreeGrafter"/>
</dbReference>
<dbReference type="Gene3D" id="1.20.58.340">
    <property type="entry name" value="Magnesium transport protein CorA, transmembrane region"/>
    <property type="match status" value="1"/>
</dbReference>
<evidence type="ECO:0000256" key="2">
    <source>
        <dbReference type="ARBA" id="ARBA00009765"/>
    </source>
</evidence>
<sequence length="383" mass="44329">MIHRMLRYPEKWEWHVLQLERPPMETAEELPKRKDNRKKDETSKASMTFTTPPVSDENVEEQMACKRLLPECANWLDDCWGKEENQISVVHSAHQGTVVSGTLMLQASEQMTDVQPFHFWLSEEKLVTLHTDLRLMIRLQDNTVTSRLTECASAPEALFIMLGQLLGPFHEGLDGFEKRLGELEQSMRISNRTGLLDVIFERRYDLLHWSHLFIPIRELYGAAQEAFMDKLTDTDVFKRTTYKLDRIESLLKHYALEIDTLISMDDALSNFRGNDIMKTLTIFTVIFTPATVIGALWGTNFNPLPWDDHQLGFIGMCAAILFITILIYLWLWQKGWTGDLLTGRDSNKKKQPRILMLEEQATASSEPAPELSRQSRKRRSKTI</sequence>
<proteinExistence type="inferred from homology"/>
<dbReference type="PANTHER" id="PTHR46494">
    <property type="entry name" value="CORA FAMILY METAL ION TRANSPORTER (EUROFUNG)"/>
    <property type="match status" value="1"/>
</dbReference>
<dbReference type="GO" id="GO:0000287">
    <property type="term" value="F:magnesium ion binding"/>
    <property type="evidence" value="ECO:0007669"/>
    <property type="project" value="TreeGrafter"/>
</dbReference>
<dbReference type="EMBL" id="FOMT01000007">
    <property type="protein sequence ID" value="SFF29691.1"/>
    <property type="molecule type" value="Genomic_DNA"/>
</dbReference>
<organism evidence="10 11">
    <name type="scientific">Paenibacillus catalpae</name>
    <dbReference type="NCBI Taxonomy" id="1045775"/>
    <lineage>
        <taxon>Bacteria</taxon>
        <taxon>Bacillati</taxon>
        <taxon>Bacillota</taxon>
        <taxon>Bacilli</taxon>
        <taxon>Bacillales</taxon>
        <taxon>Paenibacillaceae</taxon>
        <taxon>Paenibacillus</taxon>
    </lineage>
</organism>
<dbReference type="PANTHER" id="PTHR46494:SF2">
    <property type="entry name" value="MAGNESIUM TRANSPORT PROTEIN CORA"/>
    <property type="match status" value="1"/>
</dbReference>
<keyword evidence="4" id="KW-1003">Cell membrane</keyword>
<keyword evidence="6 9" id="KW-1133">Transmembrane helix</keyword>
<evidence type="ECO:0000256" key="1">
    <source>
        <dbReference type="ARBA" id="ARBA00004651"/>
    </source>
</evidence>
<feature type="compositionally biased region" description="Basic residues" evidence="8">
    <location>
        <begin position="374"/>
        <end position="383"/>
    </location>
</feature>
<evidence type="ECO:0000256" key="8">
    <source>
        <dbReference type="SAM" id="MobiDB-lite"/>
    </source>
</evidence>
<feature type="compositionally biased region" description="Basic and acidic residues" evidence="8">
    <location>
        <begin position="29"/>
        <end position="43"/>
    </location>
</feature>